<dbReference type="Proteomes" id="UP000245207">
    <property type="component" value="Unassembled WGS sequence"/>
</dbReference>
<evidence type="ECO:0000259" key="2">
    <source>
        <dbReference type="Pfam" id="PF13456"/>
    </source>
</evidence>
<dbReference type="InterPro" id="IPR044730">
    <property type="entry name" value="RNase_H-like_dom_plant"/>
</dbReference>
<organism evidence="3 4">
    <name type="scientific">Artemisia annua</name>
    <name type="common">Sweet wormwood</name>
    <dbReference type="NCBI Taxonomy" id="35608"/>
    <lineage>
        <taxon>Eukaryota</taxon>
        <taxon>Viridiplantae</taxon>
        <taxon>Streptophyta</taxon>
        <taxon>Embryophyta</taxon>
        <taxon>Tracheophyta</taxon>
        <taxon>Spermatophyta</taxon>
        <taxon>Magnoliopsida</taxon>
        <taxon>eudicotyledons</taxon>
        <taxon>Gunneridae</taxon>
        <taxon>Pentapetalae</taxon>
        <taxon>asterids</taxon>
        <taxon>campanulids</taxon>
        <taxon>Asterales</taxon>
        <taxon>Asteraceae</taxon>
        <taxon>Asteroideae</taxon>
        <taxon>Anthemideae</taxon>
        <taxon>Artemisiinae</taxon>
        <taxon>Artemisia</taxon>
    </lineage>
</organism>
<dbReference type="PANTHER" id="PTHR47723">
    <property type="entry name" value="OS05G0353850 PROTEIN"/>
    <property type="match status" value="1"/>
</dbReference>
<evidence type="ECO:0000313" key="3">
    <source>
        <dbReference type="EMBL" id="PWA81354.1"/>
    </source>
</evidence>
<proteinExistence type="predicted"/>
<dbReference type="GO" id="GO:0016740">
    <property type="term" value="F:transferase activity"/>
    <property type="evidence" value="ECO:0007669"/>
    <property type="project" value="UniProtKB-KW"/>
</dbReference>
<evidence type="ECO:0000256" key="1">
    <source>
        <dbReference type="SAM" id="MobiDB-lite"/>
    </source>
</evidence>
<keyword evidence="4" id="KW-1185">Reference proteome</keyword>
<dbReference type="SUPFAM" id="SSF53098">
    <property type="entry name" value="Ribonuclease H-like"/>
    <property type="match status" value="1"/>
</dbReference>
<feature type="domain" description="RNase H type-1" evidence="2">
    <location>
        <begin position="38"/>
        <end position="156"/>
    </location>
</feature>
<dbReference type="InterPro" id="IPR053151">
    <property type="entry name" value="RNase_H-like"/>
</dbReference>
<dbReference type="OrthoDB" id="1733856at2759"/>
<feature type="compositionally biased region" description="Polar residues" evidence="1">
    <location>
        <begin position="1"/>
        <end position="12"/>
    </location>
</feature>
<sequence length="194" mass="21968">MDEPSQTRTSTWSPPPPGRFKMNTDGGCRRPNKGPITKGPSGYGGILRDHRGKWVRGFRGFIGVSDSLTAEIHGIYNGLLLLDQLGFRRSILESDSAAAIRWIEQNDCSIYYGKSAIIQACWSIIMECKRLISKNQIVLNFCPRAANKCADKLANIAIEKKELFVRLKKLPEEMKDIVEREYSMVKLYSSYTPY</sequence>
<keyword evidence="3" id="KW-0808">Transferase</keyword>
<dbReference type="EMBL" id="PKPP01001599">
    <property type="protein sequence ID" value="PWA81354.1"/>
    <property type="molecule type" value="Genomic_DNA"/>
</dbReference>
<dbReference type="InterPro" id="IPR002156">
    <property type="entry name" value="RNaseH_domain"/>
</dbReference>
<dbReference type="InterPro" id="IPR012337">
    <property type="entry name" value="RNaseH-like_sf"/>
</dbReference>
<dbReference type="CDD" id="cd06222">
    <property type="entry name" value="RNase_H_like"/>
    <property type="match status" value="1"/>
</dbReference>
<dbReference type="GO" id="GO:0004523">
    <property type="term" value="F:RNA-DNA hybrid ribonuclease activity"/>
    <property type="evidence" value="ECO:0007669"/>
    <property type="project" value="InterPro"/>
</dbReference>
<dbReference type="Pfam" id="PF13456">
    <property type="entry name" value="RVT_3"/>
    <property type="match status" value="1"/>
</dbReference>
<evidence type="ECO:0000313" key="4">
    <source>
        <dbReference type="Proteomes" id="UP000245207"/>
    </source>
</evidence>
<dbReference type="InterPro" id="IPR036397">
    <property type="entry name" value="RNaseH_sf"/>
</dbReference>
<comment type="caution">
    <text evidence="3">The sequence shown here is derived from an EMBL/GenBank/DDBJ whole genome shotgun (WGS) entry which is preliminary data.</text>
</comment>
<protein>
    <submittedName>
        <fullName evidence="3">Polynucleotidyl transferase, ribonuclease H-like superfamily protein 1</fullName>
    </submittedName>
</protein>
<dbReference type="GO" id="GO:0003676">
    <property type="term" value="F:nucleic acid binding"/>
    <property type="evidence" value="ECO:0007669"/>
    <property type="project" value="InterPro"/>
</dbReference>
<accession>A0A2U1P6H8</accession>
<dbReference type="PANTHER" id="PTHR47723:SF23">
    <property type="entry name" value="REVERSE TRANSCRIPTASE-LIKE PROTEIN"/>
    <property type="match status" value="1"/>
</dbReference>
<dbReference type="AlphaFoldDB" id="A0A2U1P6H8"/>
<dbReference type="Gene3D" id="3.30.420.10">
    <property type="entry name" value="Ribonuclease H-like superfamily/Ribonuclease H"/>
    <property type="match status" value="1"/>
</dbReference>
<gene>
    <name evidence="3" type="ORF">CTI12_AA105690</name>
</gene>
<reference evidence="3 4" key="1">
    <citation type="journal article" date="2018" name="Mol. Plant">
        <title>The genome of Artemisia annua provides insight into the evolution of Asteraceae family and artemisinin biosynthesis.</title>
        <authorList>
            <person name="Shen Q."/>
            <person name="Zhang L."/>
            <person name="Liao Z."/>
            <person name="Wang S."/>
            <person name="Yan T."/>
            <person name="Shi P."/>
            <person name="Liu M."/>
            <person name="Fu X."/>
            <person name="Pan Q."/>
            <person name="Wang Y."/>
            <person name="Lv Z."/>
            <person name="Lu X."/>
            <person name="Zhang F."/>
            <person name="Jiang W."/>
            <person name="Ma Y."/>
            <person name="Chen M."/>
            <person name="Hao X."/>
            <person name="Li L."/>
            <person name="Tang Y."/>
            <person name="Lv G."/>
            <person name="Zhou Y."/>
            <person name="Sun X."/>
            <person name="Brodelius P.E."/>
            <person name="Rose J.K.C."/>
            <person name="Tang K."/>
        </authorList>
    </citation>
    <scope>NUCLEOTIDE SEQUENCE [LARGE SCALE GENOMIC DNA]</scope>
    <source>
        <strain evidence="4">cv. Huhao1</strain>
        <tissue evidence="3">Leaf</tissue>
    </source>
</reference>
<feature type="region of interest" description="Disordered" evidence="1">
    <location>
        <begin position="1"/>
        <end position="44"/>
    </location>
</feature>
<name>A0A2U1P6H8_ARTAN</name>
<dbReference type="STRING" id="35608.A0A2U1P6H8"/>